<evidence type="ECO:0000313" key="1">
    <source>
        <dbReference type="EMBL" id="QRQ99460.1"/>
    </source>
</evidence>
<dbReference type="Proteomes" id="UP000612680">
    <property type="component" value="Chromosome"/>
</dbReference>
<sequence>MKLRRRNFIQITALLWATVISGLSLRANPKKRDSQLAVSMMSDDGDYAVRVDGHLQILRIIDNVGEVSIPQYSCTLEYTPAIGTSDVTVYIDQGTTMSYLAPAKLLAESGSKWEVTLMGNPVANGKIITNITGPSNKMPVLEVTDISGRSLVKKQVSKTKFSQDFELDIQRYAKGTLLFTVSCDDFSETMKVFHDF</sequence>
<gene>
    <name evidence="1" type="ORF">HWI92_00305</name>
</gene>
<proteinExistence type="predicted"/>
<dbReference type="NCBIfam" id="TIGR04183">
    <property type="entry name" value="Por_Secre_tail"/>
    <property type="match status" value="1"/>
</dbReference>
<evidence type="ECO:0000313" key="2">
    <source>
        <dbReference type="Proteomes" id="UP000612680"/>
    </source>
</evidence>
<name>A0ABX7I0C3_9BACT</name>
<keyword evidence="2" id="KW-1185">Reference proteome</keyword>
<protein>
    <submittedName>
        <fullName evidence="1">T9SS type A sorting domain-containing protein</fullName>
    </submittedName>
</protein>
<dbReference type="EMBL" id="CP056775">
    <property type="protein sequence ID" value="QRQ99460.1"/>
    <property type="molecule type" value="Genomic_DNA"/>
</dbReference>
<dbReference type="RefSeq" id="WP_204660223.1">
    <property type="nucleotide sequence ID" value="NZ_CP056775.1"/>
</dbReference>
<accession>A0ABX7I0C3</accession>
<reference evidence="1 2" key="1">
    <citation type="submission" date="2020-06" db="EMBL/GenBank/DDBJ databases">
        <title>Dyadobacter sandarakinus sp. nov., isolated from the soil of the Arctic Yellow River Station.</title>
        <authorList>
            <person name="Zhang Y."/>
            <person name="Peng F."/>
        </authorList>
    </citation>
    <scope>NUCLEOTIDE SEQUENCE [LARGE SCALE GENOMIC DNA]</scope>
    <source>
        <strain evidence="1 2">Q3-56</strain>
    </source>
</reference>
<organism evidence="1 2">
    <name type="scientific">Dyadobacter sandarakinus</name>
    <dbReference type="NCBI Taxonomy" id="2747268"/>
    <lineage>
        <taxon>Bacteria</taxon>
        <taxon>Pseudomonadati</taxon>
        <taxon>Bacteroidota</taxon>
        <taxon>Cytophagia</taxon>
        <taxon>Cytophagales</taxon>
        <taxon>Spirosomataceae</taxon>
        <taxon>Dyadobacter</taxon>
    </lineage>
</organism>
<dbReference type="InterPro" id="IPR026444">
    <property type="entry name" value="Secre_tail"/>
</dbReference>